<evidence type="ECO:0000313" key="15">
    <source>
        <dbReference type="Proteomes" id="UP000241736"/>
    </source>
</evidence>
<dbReference type="AlphaFoldDB" id="A0A2P6M753"/>
<protein>
    <recommendedName>
        <fullName evidence="4">2-amino-4-hydroxy-6-hydroxymethyldihydropteridine pyrophosphokinase</fullName>
        <ecNumber evidence="3">2.7.6.3</ecNumber>
    </recommendedName>
    <alternativeName>
        <fullName evidence="11">6-hydroxymethyl-7,8-dihydropterin pyrophosphokinase</fullName>
    </alternativeName>
    <alternativeName>
        <fullName evidence="12">7,8-dihydro-6-hydroxymethylpterin-pyrophosphokinase</fullName>
    </alternativeName>
</protein>
<dbReference type="Gene3D" id="3.30.70.560">
    <property type="entry name" value="7,8-Dihydro-6-hydroxymethylpterin-pyrophosphokinase HPPK"/>
    <property type="match status" value="1"/>
</dbReference>
<dbReference type="UniPathway" id="UPA00077">
    <property type="reaction ID" value="UER00155"/>
</dbReference>
<keyword evidence="15" id="KW-1185">Reference proteome</keyword>
<evidence type="ECO:0000256" key="3">
    <source>
        <dbReference type="ARBA" id="ARBA00013253"/>
    </source>
</evidence>
<dbReference type="GO" id="GO:0016301">
    <property type="term" value="F:kinase activity"/>
    <property type="evidence" value="ECO:0007669"/>
    <property type="project" value="UniProtKB-KW"/>
</dbReference>
<keyword evidence="7 14" id="KW-0418">Kinase</keyword>
<keyword evidence="9" id="KW-0289">Folate biosynthesis</keyword>
<keyword evidence="8" id="KW-0067">ATP-binding</keyword>
<evidence type="ECO:0000256" key="5">
    <source>
        <dbReference type="ARBA" id="ARBA00022679"/>
    </source>
</evidence>
<dbReference type="PROSITE" id="PS00794">
    <property type="entry name" value="HPPK"/>
    <property type="match status" value="1"/>
</dbReference>
<evidence type="ECO:0000256" key="12">
    <source>
        <dbReference type="ARBA" id="ARBA00033413"/>
    </source>
</evidence>
<dbReference type="GO" id="GO:0003848">
    <property type="term" value="F:2-amino-4-hydroxy-6-hydroxymethyldihydropteridine diphosphokinase activity"/>
    <property type="evidence" value="ECO:0007669"/>
    <property type="project" value="UniProtKB-EC"/>
</dbReference>
<accession>A0A2P6M753</accession>
<sequence length="164" mass="17389">MKPETAWVAFGGNVGDVRTAVDRALAALDAVPGIRVLSRSGFYRTPAWGCTEQPDFINGVAALQTTLPPGELLGVLLATEQRFGRVRAEDTPRWGPRTLDLDLLACGDAVLEEPGLSLPHPRLHERAFVLVPLAEIAPDLVVPGRGRVADLLAAVDAAGIEAIP</sequence>
<dbReference type="SUPFAM" id="SSF55083">
    <property type="entry name" value="6-hydroxymethyl-7,8-dihydropterin pyrophosphokinase, HPPK"/>
    <property type="match status" value="1"/>
</dbReference>
<evidence type="ECO:0000313" key="14">
    <source>
        <dbReference type="EMBL" id="PRH81799.1"/>
    </source>
</evidence>
<evidence type="ECO:0000256" key="11">
    <source>
        <dbReference type="ARBA" id="ARBA00029766"/>
    </source>
</evidence>
<comment type="caution">
    <text evidence="14">The sequence shown here is derived from an EMBL/GenBank/DDBJ whole genome shotgun (WGS) entry which is preliminary data.</text>
</comment>
<comment type="function">
    <text evidence="10">Catalyzes the transfer of pyrophosphate from adenosine triphosphate (ATP) to 6-hydroxymethyl-7,8-dihydropterin, an enzymatic step in folate biosynthesis pathway.</text>
</comment>
<dbReference type="RefSeq" id="WP_106990965.1">
    <property type="nucleotide sequence ID" value="NZ_KZ679094.1"/>
</dbReference>
<dbReference type="PANTHER" id="PTHR43071">
    <property type="entry name" value="2-AMINO-4-HYDROXY-6-HYDROXYMETHYLDIHYDROPTERIDINE PYROPHOSPHOKINASE"/>
    <property type="match status" value="1"/>
</dbReference>
<dbReference type="GO" id="GO:0046656">
    <property type="term" value="P:folic acid biosynthetic process"/>
    <property type="evidence" value="ECO:0007669"/>
    <property type="project" value="UniProtKB-KW"/>
</dbReference>
<dbReference type="GO" id="GO:0005524">
    <property type="term" value="F:ATP binding"/>
    <property type="evidence" value="ECO:0007669"/>
    <property type="project" value="UniProtKB-KW"/>
</dbReference>
<feature type="domain" description="7,8-dihydro-6-hydroxymethylpterin-pyrophosphokinase" evidence="13">
    <location>
        <begin position="93"/>
        <end position="104"/>
    </location>
</feature>
<comment type="similarity">
    <text evidence="2">Belongs to the HPPK family.</text>
</comment>
<comment type="pathway">
    <text evidence="1">Cofactor biosynthesis; tetrahydrofolate biosynthesis; 2-amino-4-hydroxy-6-hydroxymethyl-7,8-dihydropteridine diphosphate from 7,8-dihydroneopterin triphosphate: step 4/4.</text>
</comment>
<evidence type="ECO:0000256" key="7">
    <source>
        <dbReference type="ARBA" id="ARBA00022777"/>
    </source>
</evidence>
<evidence type="ECO:0000259" key="13">
    <source>
        <dbReference type="PROSITE" id="PS00794"/>
    </source>
</evidence>
<dbReference type="InterPro" id="IPR000550">
    <property type="entry name" value="Hppk"/>
</dbReference>
<evidence type="ECO:0000256" key="2">
    <source>
        <dbReference type="ARBA" id="ARBA00005810"/>
    </source>
</evidence>
<name>A0A2P6M753_9GAMM</name>
<evidence type="ECO:0000256" key="1">
    <source>
        <dbReference type="ARBA" id="ARBA00005051"/>
    </source>
</evidence>
<dbReference type="OrthoDB" id="9808041at2"/>
<dbReference type="GO" id="GO:0046654">
    <property type="term" value="P:tetrahydrofolate biosynthetic process"/>
    <property type="evidence" value="ECO:0007669"/>
    <property type="project" value="UniProtKB-UniPathway"/>
</dbReference>
<evidence type="ECO:0000256" key="10">
    <source>
        <dbReference type="ARBA" id="ARBA00029409"/>
    </source>
</evidence>
<evidence type="ECO:0000256" key="8">
    <source>
        <dbReference type="ARBA" id="ARBA00022840"/>
    </source>
</evidence>
<dbReference type="CDD" id="cd00483">
    <property type="entry name" value="HPPK"/>
    <property type="match status" value="1"/>
</dbReference>
<dbReference type="EMBL" id="PVLF01000017">
    <property type="protein sequence ID" value="PRH81799.1"/>
    <property type="molecule type" value="Genomic_DNA"/>
</dbReference>
<keyword evidence="6" id="KW-0547">Nucleotide-binding</keyword>
<evidence type="ECO:0000256" key="4">
    <source>
        <dbReference type="ARBA" id="ARBA00016218"/>
    </source>
</evidence>
<evidence type="ECO:0000256" key="9">
    <source>
        <dbReference type="ARBA" id="ARBA00022909"/>
    </source>
</evidence>
<dbReference type="Pfam" id="PF01288">
    <property type="entry name" value="HPPK"/>
    <property type="match status" value="1"/>
</dbReference>
<proteinExistence type="inferred from homology"/>
<dbReference type="InterPro" id="IPR035907">
    <property type="entry name" value="Hppk_sf"/>
</dbReference>
<dbReference type="EC" id="2.7.6.3" evidence="3"/>
<dbReference type="Proteomes" id="UP000241736">
    <property type="component" value="Unassembled WGS sequence"/>
</dbReference>
<dbReference type="NCBIfam" id="TIGR01498">
    <property type="entry name" value="folK"/>
    <property type="match status" value="1"/>
</dbReference>
<reference evidence="14 15" key="1">
    <citation type="submission" date="2018-03" db="EMBL/GenBank/DDBJ databases">
        <title>Arenimonas caeni sp. nov., isolated from activated sludge.</title>
        <authorList>
            <person name="Liu H."/>
        </authorList>
    </citation>
    <scope>NUCLEOTIDE SEQUENCE [LARGE SCALE GENOMIC DNA]</scope>
    <source>
        <strain evidence="15">z29</strain>
    </source>
</reference>
<evidence type="ECO:0000256" key="6">
    <source>
        <dbReference type="ARBA" id="ARBA00022741"/>
    </source>
</evidence>
<dbReference type="PANTHER" id="PTHR43071:SF1">
    <property type="entry name" value="2-AMINO-4-HYDROXY-6-HYDROXYMETHYLDIHYDROPTERIDINE PYROPHOSPHOKINASE"/>
    <property type="match status" value="1"/>
</dbReference>
<keyword evidence="5" id="KW-0808">Transferase</keyword>
<gene>
    <name evidence="14" type="primary">folK</name>
    <name evidence="14" type="ORF">C6N40_10420</name>
</gene>
<organism evidence="14 15">
    <name type="scientific">Arenimonas caeni</name>
    <dbReference type="NCBI Taxonomy" id="2058085"/>
    <lineage>
        <taxon>Bacteria</taxon>
        <taxon>Pseudomonadati</taxon>
        <taxon>Pseudomonadota</taxon>
        <taxon>Gammaproteobacteria</taxon>
        <taxon>Lysobacterales</taxon>
        <taxon>Lysobacteraceae</taxon>
        <taxon>Arenimonas</taxon>
    </lineage>
</organism>